<evidence type="ECO:0000256" key="6">
    <source>
        <dbReference type="SAM" id="Phobius"/>
    </source>
</evidence>
<evidence type="ECO:0008006" key="9">
    <source>
        <dbReference type="Google" id="ProtNLM"/>
    </source>
</evidence>
<dbReference type="PANTHER" id="PTHR23051:SF0">
    <property type="entry name" value="SOLUTE CARRIER FAMILY 35 MEMBER F5"/>
    <property type="match status" value="1"/>
</dbReference>
<dbReference type="EMBL" id="JAPDMQ010000003">
    <property type="protein sequence ID" value="KAK0541144.1"/>
    <property type="molecule type" value="Genomic_DNA"/>
</dbReference>
<keyword evidence="8" id="KW-1185">Reference proteome</keyword>
<feature type="region of interest" description="Disordered" evidence="5">
    <location>
        <begin position="1"/>
        <end position="21"/>
    </location>
</feature>
<evidence type="ECO:0000256" key="4">
    <source>
        <dbReference type="ARBA" id="ARBA00023136"/>
    </source>
</evidence>
<evidence type="ECO:0000256" key="5">
    <source>
        <dbReference type="SAM" id="MobiDB-lite"/>
    </source>
</evidence>
<comment type="subcellular location">
    <subcellularLocation>
        <location evidence="1">Membrane</location>
        <topology evidence="1">Multi-pass membrane protein</topology>
    </subcellularLocation>
</comment>
<feature type="compositionally biased region" description="Basic and acidic residues" evidence="5">
    <location>
        <begin position="538"/>
        <end position="555"/>
    </location>
</feature>
<reference evidence="7" key="1">
    <citation type="journal article" date="2023" name="PhytoFront">
        <title>Draft Genome Resources of Seven Strains of Tilletia horrida, Causal Agent of Kernel Smut of Rice.</title>
        <authorList>
            <person name="Khanal S."/>
            <person name="Antony Babu S."/>
            <person name="Zhou X.G."/>
        </authorList>
    </citation>
    <scope>NUCLEOTIDE SEQUENCE</scope>
    <source>
        <strain evidence="7">TX3</strain>
    </source>
</reference>
<keyword evidence="2 6" id="KW-0812">Transmembrane</keyword>
<feature type="transmembrane region" description="Helical" evidence="6">
    <location>
        <begin position="33"/>
        <end position="54"/>
    </location>
</feature>
<feature type="transmembrane region" description="Helical" evidence="6">
    <location>
        <begin position="298"/>
        <end position="322"/>
    </location>
</feature>
<accession>A0AAN6GHH1</accession>
<feature type="transmembrane region" description="Helical" evidence="6">
    <location>
        <begin position="329"/>
        <end position="348"/>
    </location>
</feature>
<dbReference type="Proteomes" id="UP001176521">
    <property type="component" value="Unassembled WGS sequence"/>
</dbReference>
<feature type="transmembrane region" description="Helical" evidence="6">
    <location>
        <begin position="449"/>
        <end position="472"/>
    </location>
</feature>
<feature type="transmembrane region" description="Helical" evidence="6">
    <location>
        <begin position="385"/>
        <end position="403"/>
    </location>
</feature>
<comment type="caution">
    <text evidence="7">The sequence shown here is derived from an EMBL/GenBank/DDBJ whole genome shotgun (WGS) entry which is preliminary data.</text>
</comment>
<feature type="transmembrane region" description="Helical" evidence="6">
    <location>
        <begin position="415"/>
        <end position="437"/>
    </location>
</feature>
<dbReference type="PANTHER" id="PTHR23051">
    <property type="entry name" value="SOLUTE CARRIER FAMILY 35, MEMBER F5"/>
    <property type="match status" value="1"/>
</dbReference>
<evidence type="ECO:0000256" key="2">
    <source>
        <dbReference type="ARBA" id="ARBA00022692"/>
    </source>
</evidence>
<keyword evidence="4 6" id="KW-0472">Membrane</keyword>
<feature type="region of interest" description="Disordered" evidence="5">
    <location>
        <begin position="533"/>
        <end position="566"/>
    </location>
</feature>
<sequence>MDADSEARARTGATAERRAVDAPAKERKVSSEYVTGIVLLLLVVILWTASNFLTNTVLTSGYDKPFAVTFANTSSFALYLIPFLCIPRKRRAQRIIGSAAAAAGAGGRAARSHAPADDEADADCDVVTTPEASAWYVKLGFILPERGHPNDTPRLSHEDPEEAAGLLANEQSDAHLAAALAPPSSTTIDLSASVDSLRPRSVRTSTILSSACDANAITARPSSIDGRRPRGNLVHVSSFRDLITSAAAGNGVDGSDRTEAPTPVVLPPLTLRETGVLAAQFTLVWFIANWSLNAGLGLTSVASGTTLSSASGFFTLGLGAIFGVERFTFSKLGAVTISFIGVVLVTRADSAALVTDTAASASLSPRGGALDFTASAPINAPLGDFLAILSAFSYAVYVTLLKLKIGSEDRISMPLFFGFVGAINVLCLWPFGVLLHLTGVERFQWPRDALTWAGVFTNMVITFISDFAYLLAMLKSSPLVATVGLSLTIPLALAGDVLRGSHSGGWLGSVGSIMVLFSFVAIGLADLEVTSTPTATDGEERRIPNDDDEGLERGRSRVNRSSLSEQ</sequence>
<gene>
    <name evidence="7" type="ORF">OC842_000103</name>
</gene>
<protein>
    <recommendedName>
        <fullName evidence="9">EamA domain-containing protein</fullName>
    </recommendedName>
</protein>
<keyword evidence="3 6" id="KW-1133">Transmembrane helix</keyword>
<dbReference type="GO" id="GO:0000329">
    <property type="term" value="C:fungal-type vacuole membrane"/>
    <property type="evidence" value="ECO:0007669"/>
    <property type="project" value="TreeGrafter"/>
</dbReference>
<evidence type="ECO:0000313" key="7">
    <source>
        <dbReference type="EMBL" id="KAK0541144.1"/>
    </source>
</evidence>
<dbReference type="InterPro" id="IPR037185">
    <property type="entry name" value="EmrE-like"/>
</dbReference>
<feature type="transmembrane region" description="Helical" evidence="6">
    <location>
        <begin position="275"/>
        <end position="292"/>
    </location>
</feature>
<feature type="transmembrane region" description="Helical" evidence="6">
    <location>
        <begin position="479"/>
        <end position="498"/>
    </location>
</feature>
<dbReference type="SUPFAM" id="SSF103481">
    <property type="entry name" value="Multidrug resistance efflux transporter EmrE"/>
    <property type="match status" value="1"/>
</dbReference>
<proteinExistence type="predicted"/>
<feature type="transmembrane region" description="Helical" evidence="6">
    <location>
        <begin position="504"/>
        <end position="525"/>
    </location>
</feature>
<evidence type="ECO:0000256" key="1">
    <source>
        <dbReference type="ARBA" id="ARBA00004141"/>
    </source>
</evidence>
<evidence type="ECO:0000313" key="8">
    <source>
        <dbReference type="Proteomes" id="UP001176521"/>
    </source>
</evidence>
<name>A0AAN6GHH1_9BASI</name>
<organism evidence="7 8">
    <name type="scientific">Tilletia horrida</name>
    <dbReference type="NCBI Taxonomy" id="155126"/>
    <lineage>
        <taxon>Eukaryota</taxon>
        <taxon>Fungi</taxon>
        <taxon>Dikarya</taxon>
        <taxon>Basidiomycota</taxon>
        <taxon>Ustilaginomycotina</taxon>
        <taxon>Exobasidiomycetes</taxon>
        <taxon>Tilletiales</taxon>
        <taxon>Tilletiaceae</taxon>
        <taxon>Tilletia</taxon>
    </lineage>
</organism>
<dbReference type="AlphaFoldDB" id="A0AAN6GHH1"/>
<feature type="transmembrane region" description="Helical" evidence="6">
    <location>
        <begin position="66"/>
        <end position="86"/>
    </location>
</feature>
<evidence type="ECO:0000256" key="3">
    <source>
        <dbReference type="ARBA" id="ARBA00022989"/>
    </source>
</evidence>